<sequence length="138" mass="15444">MRMMSLVFPNNPVPLPYDQYMFGTDLLVAPIYLESATTRKVTLPALPGDTKWVHVWSGQQLTGLQTIDAASPLGQPPVYYRSDSSFSSTFQRLRSVTGSQRKLYYLPNTLLDLKPNTAAEVQRFSVEDGTQIWSKPGS</sequence>
<dbReference type="EMBL" id="RQTK01000181">
    <property type="protein sequence ID" value="RUS85115.1"/>
    <property type="molecule type" value="Genomic_DNA"/>
</dbReference>
<dbReference type="InterPro" id="IPR048395">
    <property type="entry name" value="Glyco_hydro_31_C"/>
</dbReference>
<dbReference type="Pfam" id="PF21365">
    <property type="entry name" value="Glyco_hydro_31_3rd"/>
    <property type="match status" value="1"/>
</dbReference>
<dbReference type="PANTHER" id="PTHR46959:SF2">
    <property type="entry name" value="SULFOQUINOVOSIDASE"/>
    <property type="match status" value="1"/>
</dbReference>
<reference evidence="2 3" key="1">
    <citation type="submission" date="2019-01" db="EMBL/GenBank/DDBJ databases">
        <title>A draft genome assembly of the solar-powered sea slug Elysia chlorotica.</title>
        <authorList>
            <person name="Cai H."/>
            <person name="Li Q."/>
            <person name="Fang X."/>
            <person name="Li J."/>
            <person name="Curtis N.E."/>
            <person name="Altenburger A."/>
            <person name="Shibata T."/>
            <person name="Feng M."/>
            <person name="Maeda T."/>
            <person name="Schwartz J.A."/>
            <person name="Shigenobu S."/>
            <person name="Lundholm N."/>
            <person name="Nishiyama T."/>
            <person name="Yang H."/>
            <person name="Hasebe M."/>
            <person name="Li S."/>
            <person name="Pierce S.K."/>
            <person name="Wang J."/>
        </authorList>
    </citation>
    <scope>NUCLEOTIDE SEQUENCE [LARGE SCALE GENOMIC DNA]</scope>
    <source>
        <strain evidence="2">EC2010</strain>
        <tissue evidence="2">Whole organism of an adult</tissue>
    </source>
</reference>
<keyword evidence="3" id="KW-1185">Reference proteome</keyword>
<gene>
    <name evidence="2" type="ORF">EGW08_007120</name>
</gene>
<name>A0A3S1BJA6_ELYCH</name>
<evidence type="ECO:0000259" key="1">
    <source>
        <dbReference type="Pfam" id="PF21365"/>
    </source>
</evidence>
<dbReference type="InterPro" id="IPR013780">
    <property type="entry name" value="Glyco_hydro_b"/>
</dbReference>
<dbReference type="Gene3D" id="2.60.40.1180">
    <property type="entry name" value="Golgi alpha-mannosidase II"/>
    <property type="match status" value="1"/>
</dbReference>
<dbReference type="SUPFAM" id="SSF51011">
    <property type="entry name" value="Glycosyl hydrolase domain"/>
    <property type="match status" value="1"/>
</dbReference>
<proteinExistence type="predicted"/>
<comment type="caution">
    <text evidence="2">The sequence shown here is derived from an EMBL/GenBank/DDBJ whole genome shotgun (WGS) entry which is preliminary data.</text>
</comment>
<dbReference type="PANTHER" id="PTHR46959">
    <property type="entry name" value="SULFOQUINOVOSIDASE"/>
    <property type="match status" value="1"/>
</dbReference>
<dbReference type="InterPro" id="IPR052990">
    <property type="entry name" value="Sulfoquinovosidase_GH31"/>
</dbReference>
<feature type="domain" description="Glycosyl hydrolase family 31 C-terminal" evidence="1">
    <location>
        <begin position="1"/>
        <end position="84"/>
    </location>
</feature>
<evidence type="ECO:0000313" key="2">
    <source>
        <dbReference type="EMBL" id="RUS85115.1"/>
    </source>
</evidence>
<accession>A0A3S1BJA6</accession>
<dbReference type="STRING" id="188477.A0A3S1BJA6"/>
<evidence type="ECO:0000313" key="3">
    <source>
        <dbReference type="Proteomes" id="UP000271974"/>
    </source>
</evidence>
<dbReference type="AlphaFoldDB" id="A0A3S1BJA6"/>
<dbReference type="Proteomes" id="UP000271974">
    <property type="component" value="Unassembled WGS sequence"/>
</dbReference>
<dbReference type="OrthoDB" id="1334205at2759"/>
<protein>
    <recommendedName>
        <fullName evidence="1">Glycosyl hydrolase family 31 C-terminal domain-containing protein</fullName>
    </recommendedName>
</protein>
<organism evidence="2 3">
    <name type="scientific">Elysia chlorotica</name>
    <name type="common">Eastern emerald elysia</name>
    <name type="synonym">Sea slug</name>
    <dbReference type="NCBI Taxonomy" id="188477"/>
    <lineage>
        <taxon>Eukaryota</taxon>
        <taxon>Metazoa</taxon>
        <taxon>Spiralia</taxon>
        <taxon>Lophotrochozoa</taxon>
        <taxon>Mollusca</taxon>
        <taxon>Gastropoda</taxon>
        <taxon>Heterobranchia</taxon>
        <taxon>Euthyneura</taxon>
        <taxon>Panpulmonata</taxon>
        <taxon>Sacoglossa</taxon>
        <taxon>Placobranchoidea</taxon>
        <taxon>Plakobranchidae</taxon>
        <taxon>Elysia</taxon>
    </lineage>
</organism>